<reference evidence="1" key="1">
    <citation type="submission" date="2022-06" db="EMBL/GenBank/DDBJ databases">
        <title>Sequencing the genomes of 1000 actinobacteria strains.</title>
        <authorList>
            <person name="Klenk H.-P."/>
        </authorList>
    </citation>
    <scope>NUCLEOTIDE SEQUENCE</scope>
    <source>
        <strain evidence="1">DSM 46694</strain>
    </source>
</reference>
<proteinExistence type="predicted"/>
<comment type="caution">
    <text evidence="1">The sequence shown here is derived from an EMBL/GenBank/DDBJ whole genome shotgun (WGS) entry which is preliminary data.</text>
</comment>
<dbReference type="Proteomes" id="UP001139648">
    <property type="component" value="Unassembled WGS sequence"/>
</dbReference>
<gene>
    <name evidence="1" type="ORF">HD597_004194</name>
</gene>
<evidence type="ECO:0000313" key="1">
    <source>
        <dbReference type="EMBL" id="MCP2357174.1"/>
    </source>
</evidence>
<evidence type="ECO:0000313" key="2">
    <source>
        <dbReference type="Proteomes" id="UP001139648"/>
    </source>
</evidence>
<sequence>MRSIVTPGPRVRAMMARSRRADLTALARHVDREAVRPIAGDVHPLETSARLTNWLGPGVHAASG</sequence>
<protein>
    <submittedName>
        <fullName evidence="1">Uncharacterized protein</fullName>
    </submittedName>
</protein>
<keyword evidence="2" id="KW-1185">Reference proteome</keyword>
<dbReference type="EMBL" id="JAMZEB010000002">
    <property type="protein sequence ID" value="MCP2357174.1"/>
    <property type="molecule type" value="Genomic_DNA"/>
</dbReference>
<accession>A0A9X2K2A1</accession>
<dbReference type="AlphaFoldDB" id="A0A9X2K2A1"/>
<organism evidence="1 2">
    <name type="scientific">Nonomuraea thailandensis</name>
    <dbReference type="NCBI Taxonomy" id="1188745"/>
    <lineage>
        <taxon>Bacteria</taxon>
        <taxon>Bacillati</taxon>
        <taxon>Actinomycetota</taxon>
        <taxon>Actinomycetes</taxon>
        <taxon>Streptosporangiales</taxon>
        <taxon>Streptosporangiaceae</taxon>
        <taxon>Nonomuraea</taxon>
    </lineage>
</organism>
<name>A0A9X2K2A1_9ACTN</name>
<dbReference type="RefSeq" id="WP_253744308.1">
    <property type="nucleotide sequence ID" value="NZ_BAABKA010000015.1"/>
</dbReference>